<feature type="compositionally biased region" description="Basic and acidic residues" evidence="2">
    <location>
        <begin position="642"/>
        <end position="651"/>
    </location>
</feature>
<feature type="compositionally biased region" description="Basic and acidic residues" evidence="2">
    <location>
        <begin position="419"/>
        <end position="442"/>
    </location>
</feature>
<feature type="compositionally biased region" description="Basic and acidic residues" evidence="2">
    <location>
        <begin position="605"/>
        <end position="621"/>
    </location>
</feature>
<feature type="compositionally biased region" description="Polar residues" evidence="2">
    <location>
        <begin position="1196"/>
        <end position="1210"/>
    </location>
</feature>
<keyword evidence="1" id="KW-0175">Coiled coil</keyword>
<feature type="compositionally biased region" description="Polar residues" evidence="2">
    <location>
        <begin position="1126"/>
        <end position="1138"/>
    </location>
</feature>
<reference evidence="3" key="1">
    <citation type="submission" date="2022-07" db="EMBL/GenBank/DDBJ databases">
        <authorList>
            <person name="Macas J."/>
            <person name="Novak P."/>
            <person name="Neumann P."/>
        </authorList>
    </citation>
    <scope>NUCLEOTIDE SEQUENCE</scope>
</reference>
<evidence type="ECO:0000313" key="3">
    <source>
        <dbReference type="EMBL" id="CAH9122024.1"/>
    </source>
</evidence>
<feature type="compositionally biased region" description="Basic and acidic residues" evidence="2">
    <location>
        <begin position="1178"/>
        <end position="1194"/>
    </location>
</feature>
<feature type="compositionally biased region" description="Polar residues" evidence="2">
    <location>
        <begin position="1227"/>
        <end position="1250"/>
    </location>
</feature>
<feature type="compositionally biased region" description="Low complexity" evidence="2">
    <location>
        <begin position="102"/>
        <end position="117"/>
    </location>
</feature>
<name>A0AAV0EIX9_9ASTE</name>
<feature type="compositionally biased region" description="Polar residues" evidence="2">
    <location>
        <begin position="459"/>
        <end position="468"/>
    </location>
</feature>
<dbReference type="EMBL" id="CAMAPF010000923">
    <property type="protein sequence ID" value="CAH9122024.1"/>
    <property type="molecule type" value="Genomic_DNA"/>
</dbReference>
<keyword evidence="4" id="KW-1185">Reference proteome</keyword>
<feature type="region of interest" description="Disordered" evidence="2">
    <location>
        <begin position="373"/>
        <end position="472"/>
    </location>
</feature>
<feature type="coiled-coil region" evidence="1">
    <location>
        <begin position="329"/>
        <end position="367"/>
    </location>
</feature>
<proteinExistence type="predicted"/>
<feature type="region of interest" description="Disordered" evidence="2">
    <location>
        <begin position="592"/>
        <end position="715"/>
    </location>
</feature>
<accession>A0AAV0EIX9</accession>
<feature type="region of interest" description="Disordered" evidence="2">
    <location>
        <begin position="218"/>
        <end position="238"/>
    </location>
</feature>
<evidence type="ECO:0000256" key="1">
    <source>
        <dbReference type="SAM" id="Coils"/>
    </source>
</evidence>
<comment type="caution">
    <text evidence="3">The sequence shown here is derived from an EMBL/GenBank/DDBJ whole genome shotgun (WGS) entry which is preliminary data.</text>
</comment>
<evidence type="ECO:0000313" key="4">
    <source>
        <dbReference type="Proteomes" id="UP001152523"/>
    </source>
</evidence>
<sequence length="1335" mass="147426">MSASSKYDLTSSSPDRMVYGSGQCRSYGATLLEKTGNMDNPMKSSLPNMARSSSSGATQGDVVKFFQCLRIDPKAMVTEHKLRQIDFKRLTSLSLGAPLEDSPSMPSKGKPISSSSPEDVRRLKLSLRESCSKARERVKIFYESSSVFNKCFPNVPSRKRSRPDVLSNDRNSALFSNERPVCGTSISKMGIQNLSNISGFEVEQQKSDERTKTIIPSKRTRTSMSDVRPNTPARQSGNLDRDMDLLRLPNNNPIQCDDRTSTSLPIEGWEKLRMKKKRSGIKPDVAGGSAAAKTVDGYQESKHGVQSRLLTDARPRLGENQSFSMVLTRLNMEQRMDSLELSIERSKEEMRTELGAIDEKLQMLLDKMRAKLRQRRRRGRSQTVRHCQNSEPKGGIGLGKADATSPQASVVMRSSFSKAEQDNGHLHDRRDRSIGSEKERINVRTVNNASKTTAREELSSGSPTSSAKLNGAARAPRSGACVAQKMGPTVQRAAVANDWEVSHCTNKLPSTSAVTNRKRTASGRSPSPPVGQWASQRPQKSSRTARRTHFPIVSNDGETFAPDNSTEAVVCNDRRLSGSSPQCLKFKSDNLSAASESEESGIAETKPKDKSKKSEEVDGKIGFDVQKMSTLLLPPRKNKLVGSDEHSDGVRRQGRSSRSLTSSGSFMPSTVEKLGNLGTAKQLRSSRNNLDKTESKAGRPPTRKLSDRKAYKRQKHSTVNAAANYLVGSYDGQDELLAAASDVTNTAQALSSPFWKEMEYLFRFISHLDITFLNKQMNGRNAVATPAPISTEASKFSIFPKGFDGDGDEVGSVDFFAEHGVSGTTKPAPISLYQRLMAALIPEEAGEELSCCGNEDPKFIAYQPAFDLDMDSDSDIFHARTIYNSGSRHPASNGYRKYASGNSFVETDHITLDSSIRPARESHFLSECNLTQSGLLPDEIVVSDVLFTEYQYNKMSINERLLLEIQYIGIYPDLDTGMAQNREEEIRGDISNLDKKYQELVSQKNGMLHKLLNYADKTRVCQEKDFEQLAFDKLVEMAYKKYLACCGRNAHGMKSGKIAKQAALAFVKRTLERYQEFEETGKSCFNESLFKEMFMSGISHFGDGQLDSITGGEPGSSGDARPSVSLGKQQSPSSNQEVFTEGSVVYEVNRVRRRELFLDDVGNNVATSGIPLSTAKGKRSERERDGKGTYREILSRNGSNKIGRSTSTNMKGERKPKAKPKQKTAQLSTSMNSLVGKISEQSKPTGSSVSKTNEITINYTIKDKKECESEELEDPIDLSGLQLPGMDVLGVPDDLGNQGQDIGSWLNFDDDGLQDHDFMGLEIPMDDLADLNMMV</sequence>
<feature type="region of interest" description="Disordered" evidence="2">
    <location>
        <begin position="96"/>
        <end position="120"/>
    </location>
</feature>
<feature type="region of interest" description="Disordered" evidence="2">
    <location>
        <begin position="1105"/>
        <end position="1138"/>
    </location>
</feature>
<dbReference type="PANTHER" id="PTHR31115:SF3">
    <property type="entry name" value="EXPRESSED PROTEIN"/>
    <property type="match status" value="1"/>
</dbReference>
<feature type="region of interest" description="Disordered" evidence="2">
    <location>
        <begin position="510"/>
        <end position="564"/>
    </location>
</feature>
<organism evidence="3 4">
    <name type="scientific">Cuscuta epithymum</name>
    <dbReference type="NCBI Taxonomy" id="186058"/>
    <lineage>
        <taxon>Eukaryota</taxon>
        <taxon>Viridiplantae</taxon>
        <taxon>Streptophyta</taxon>
        <taxon>Embryophyta</taxon>
        <taxon>Tracheophyta</taxon>
        <taxon>Spermatophyta</taxon>
        <taxon>Magnoliopsida</taxon>
        <taxon>eudicotyledons</taxon>
        <taxon>Gunneridae</taxon>
        <taxon>Pentapetalae</taxon>
        <taxon>asterids</taxon>
        <taxon>lamiids</taxon>
        <taxon>Solanales</taxon>
        <taxon>Convolvulaceae</taxon>
        <taxon>Cuscuteae</taxon>
        <taxon>Cuscuta</taxon>
        <taxon>Cuscuta subgen. Cuscuta</taxon>
    </lineage>
</organism>
<dbReference type="Proteomes" id="UP001152523">
    <property type="component" value="Unassembled WGS sequence"/>
</dbReference>
<evidence type="ECO:0000256" key="2">
    <source>
        <dbReference type="SAM" id="MobiDB-lite"/>
    </source>
</evidence>
<dbReference type="PANTHER" id="PTHR31115">
    <property type="entry name" value="OS05G0107300 PROTEIN"/>
    <property type="match status" value="1"/>
</dbReference>
<feature type="compositionally biased region" description="Polar residues" evidence="2">
    <location>
        <begin position="533"/>
        <end position="542"/>
    </location>
</feature>
<gene>
    <name evidence="3" type="ORF">CEPIT_LOCUS24158</name>
</gene>
<feature type="compositionally biased region" description="Polar residues" evidence="2">
    <location>
        <begin position="404"/>
        <end position="418"/>
    </location>
</feature>
<feature type="region of interest" description="Disordered" evidence="2">
    <location>
        <begin position="1168"/>
        <end position="1250"/>
    </location>
</feature>
<protein>
    <submittedName>
        <fullName evidence="3">Uncharacterized protein</fullName>
    </submittedName>
</protein>
<feature type="compositionally biased region" description="Low complexity" evidence="2">
    <location>
        <begin position="656"/>
        <end position="665"/>
    </location>
</feature>